<accession>A0AAQ3KFJ5</accession>
<evidence type="ECO:0000313" key="1">
    <source>
        <dbReference type="EMBL" id="WOL07855.1"/>
    </source>
</evidence>
<keyword evidence="2" id="KW-1185">Reference proteome</keyword>
<dbReference type="Proteomes" id="UP001327560">
    <property type="component" value="Chromosome 5"/>
</dbReference>
<name>A0AAQ3KFJ5_9LILI</name>
<gene>
    <name evidence="1" type="ORF">Cni_G16604</name>
</gene>
<sequence>MPKVYEVIKKAKNFKSPGLDRLMMKFYMKFWPLIGDQVLNIILKLQANSELMSRINKASIVLIPKSLRKSITHIFFADDLLIFSKADEDSIRSLWLLLRCFELCSELKINALKTKVIYINGDNAKAALAVDIFECSIGAFPLSYLGLPLRTGGLTYIGELDSTGHESGLYSGFLARPLSLQGGAFDLG</sequence>
<dbReference type="EMBL" id="CP136894">
    <property type="protein sequence ID" value="WOL07855.1"/>
    <property type="molecule type" value="Genomic_DNA"/>
</dbReference>
<protein>
    <recommendedName>
        <fullName evidence="3">Reverse transcriptase domain-containing protein</fullName>
    </recommendedName>
</protein>
<reference evidence="1 2" key="1">
    <citation type="submission" date="2023-10" db="EMBL/GenBank/DDBJ databases">
        <title>Chromosome-scale genome assembly provides insights into flower coloration mechanisms of Canna indica.</title>
        <authorList>
            <person name="Li C."/>
        </authorList>
    </citation>
    <scope>NUCLEOTIDE SEQUENCE [LARGE SCALE GENOMIC DNA]</scope>
    <source>
        <tissue evidence="1">Flower</tissue>
    </source>
</reference>
<evidence type="ECO:0000313" key="2">
    <source>
        <dbReference type="Proteomes" id="UP001327560"/>
    </source>
</evidence>
<organism evidence="1 2">
    <name type="scientific">Canna indica</name>
    <name type="common">Indian-shot</name>
    <dbReference type="NCBI Taxonomy" id="4628"/>
    <lineage>
        <taxon>Eukaryota</taxon>
        <taxon>Viridiplantae</taxon>
        <taxon>Streptophyta</taxon>
        <taxon>Embryophyta</taxon>
        <taxon>Tracheophyta</taxon>
        <taxon>Spermatophyta</taxon>
        <taxon>Magnoliopsida</taxon>
        <taxon>Liliopsida</taxon>
        <taxon>Zingiberales</taxon>
        <taxon>Cannaceae</taxon>
        <taxon>Canna</taxon>
    </lineage>
</organism>
<dbReference type="AlphaFoldDB" id="A0AAQ3KFJ5"/>
<proteinExistence type="predicted"/>
<evidence type="ECO:0008006" key="3">
    <source>
        <dbReference type="Google" id="ProtNLM"/>
    </source>
</evidence>